<dbReference type="CDD" id="cd00833">
    <property type="entry name" value="PKS"/>
    <property type="match status" value="4"/>
</dbReference>
<keyword evidence="6" id="KW-0045">Antibiotic biosynthesis</keyword>
<dbReference type="GO" id="GO:0033068">
    <property type="term" value="P:macrolide biosynthetic process"/>
    <property type="evidence" value="ECO:0007669"/>
    <property type="project" value="UniProtKB-ARBA"/>
</dbReference>
<dbReference type="SMART" id="SM01294">
    <property type="entry name" value="PKS_PP_betabranch"/>
    <property type="match status" value="4"/>
</dbReference>
<dbReference type="InterPro" id="IPR006162">
    <property type="entry name" value="Ppantetheine_attach_site"/>
</dbReference>
<dbReference type="InterPro" id="IPR036736">
    <property type="entry name" value="ACP-like_sf"/>
</dbReference>
<dbReference type="FunFam" id="3.40.366.10:FF:000002">
    <property type="entry name" value="Probable polyketide synthase 2"/>
    <property type="match status" value="3"/>
</dbReference>
<dbReference type="InterPro" id="IPR041618">
    <property type="entry name" value="PKS_DE"/>
</dbReference>
<keyword evidence="4 19" id="KW-0808">Transferase</keyword>
<dbReference type="InterPro" id="IPR020841">
    <property type="entry name" value="PKS_Beta-ketoAc_synthase_dom"/>
</dbReference>
<gene>
    <name evidence="19" type="ORF">SAMN05660874_02340</name>
</gene>
<dbReference type="SMART" id="SM00822">
    <property type="entry name" value="PKS_KR"/>
    <property type="match status" value="4"/>
</dbReference>
<comment type="cofactor">
    <cofactor evidence="1">
        <name>pantetheine 4'-phosphate</name>
        <dbReference type="ChEBI" id="CHEBI:47942"/>
    </cofactor>
</comment>
<dbReference type="Pfam" id="PF08659">
    <property type="entry name" value="KR"/>
    <property type="match status" value="4"/>
</dbReference>
<dbReference type="Gene3D" id="3.10.129.110">
    <property type="entry name" value="Polyketide synthase dehydratase"/>
    <property type="match status" value="1"/>
</dbReference>
<dbReference type="GO" id="GO:0006633">
    <property type="term" value="P:fatty acid biosynthetic process"/>
    <property type="evidence" value="ECO:0007669"/>
    <property type="project" value="InterPro"/>
</dbReference>
<name>A0A1I6RM00_9PSEU</name>
<dbReference type="Pfam" id="PF14765">
    <property type="entry name" value="PS-DH"/>
    <property type="match status" value="1"/>
</dbReference>
<dbReference type="SUPFAM" id="SSF53901">
    <property type="entry name" value="Thiolase-like"/>
    <property type="match status" value="4"/>
</dbReference>
<evidence type="ECO:0000256" key="12">
    <source>
        <dbReference type="ARBA" id="ARBA00063272"/>
    </source>
</evidence>
<evidence type="ECO:0000256" key="14">
    <source>
        <dbReference type="PROSITE-ProRule" id="PRU01363"/>
    </source>
</evidence>
<organism evidence="19 20">
    <name type="scientific">Saccharopolyspora flava</name>
    <dbReference type="NCBI Taxonomy" id="95161"/>
    <lineage>
        <taxon>Bacteria</taxon>
        <taxon>Bacillati</taxon>
        <taxon>Actinomycetota</taxon>
        <taxon>Actinomycetes</taxon>
        <taxon>Pseudonocardiales</taxon>
        <taxon>Pseudonocardiaceae</taxon>
        <taxon>Saccharopolyspora</taxon>
    </lineage>
</organism>
<dbReference type="InterPro" id="IPR020807">
    <property type="entry name" value="PKS_DH"/>
</dbReference>
<dbReference type="FunFam" id="3.40.47.10:FF:000019">
    <property type="entry name" value="Polyketide synthase type I"/>
    <property type="match status" value="4"/>
</dbReference>
<dbReference type="InterPro" id="IPR016035">
    <property type="entry name" value="Acyl_Trfase/lysoPLipase"/>
</dbReference>
<feature type="compositionally biased region" description="Basic and acidic residues" evidence="15">
    <location>
        <begin position="521"/>
        <end position="566"/>
    </location>
</feature>
<evidence type="ECO:0000256" key="10">
    <source>
        <dbReference type="ARBA" id="ARBA00060158"/>
    </source>
</evidence>
<dbReference type="EC" id="2.3.1.94" evidence="13"/>
<dbReference type="Proteomes" id="UP000198852">
    <property type="component" value="Unassembled WGS sequence"/>
</dbReference>
<proteinExistence type="predicted"/>
<dbReference type="STRING" id="95161.SAMN05660874_02340"/>
<dbReference type="InterPro" id="IPR014030">
    <property type="entry name" value="Ketoacyl_synth_N"/>
</dbReference>
<dbReference type="InterPro" id="IPR042104">
    <property type="entry name" value="PKS_dehydratase_sf"/>
</dbReference>
<dbReference type="PROSITE" id="PS52019">
    <property type="entry name" value="PKS_MFAS_DH"/>
    <property type="match status" value="1"/>
</dbReference>
<evidence type="ECO:0000256" key="4">
    <source>
        <dbReference type="ARBA" id="ARBA00022679"/>
    </source>
</evidence>
<dbReference type="InterPro" id="IPR014031">
    <property type="entry name" value="Ketoacyl_synth_C"/>
</dbReference>
<feature type="active site" description="Proton acceptor; for dehydratase activity" evidence="14">
    <location>
        <position position="1015"/>
    </location>
</feature>
<dbReference type="InterPro" id="IPR055123">
    <property type="entry name" value="SpnB-like_Rossmann"/>
</dbReference>
<accession>A0A1I6RM00</accession>
<comment type="pathway">
    <text evidence="11">Antibiotic biosynthesis; erythromycin biosynthesis.</text>
</comment>
<dbReference type="Pfam" id="PF18369">
    <property type="entry name" value="PKS_DE"/>
    <property type="match status" value="2"/>
</dbReference>
<evidence type="ECO:0000256" key="8">
    <source>
        <dbReference type="ARBA" id="ARBA00023315"/>
    </source>
</evidence>
<dbReference type="InterPro" id="IPR014043">
    <property type="entry name" value="Acyl_transferase_dom"/>
</dbReference>
<evidence type="ECO:0000256" key="1">
    <source>
        <dbReference type="ARBA" id="ARBA00001957"/>
    </source>
</evidence>
<feature type="region of interest" description="C-terminal hotdog fold" evidence="14">
    <location>
        <begin position="1117"/>
        <end position="1249"/>
    </location>
</feature>
<dbReference type="PANTHER" id="PTHR43775:SF51">
    <property type="entry name" value="INACTIVE PHENOLPHTHIOCEROL SYNTHESIS POLYKETIDE SYNTHASE TYPE I PKS1-RELATED"/>
    <property type="match status" value="1"/>
</dbReference>
<dbReference type="FunFam" id="1.10.1200.10:FF:000007">
    <property type="entry name" value="Probable polyketide synthase pks17"/>
    <property type="match status" value="4"/>
</dbReference>
<feature type="region of interest" description="Disordered" evidence="15">
    <location>
        <begin position="515"/>
        <end position="582"/>
    </location>
</feature>
<dbReference type="InterPro" id="IPR049551">
    <property type="entry name" value="PKS_DH_C"/>
</dbReference>
<dbReference type="SMART" id="SM00823">
    <property type="entry name" value="PKS_PP"/>
    <property type="match status" value="4"/>
</dbReference>
<feature type="domain" description="Ketosynthase family 3 (KS3)" evidence="17">
    <location>
        <begin position="1779"/>
        <end position="2194"/>
    </location>
</feature>
<evidence type="ECO:0000256" key="15">
    <source>
        <dbReference type="SAM" id="MobiDB-lite"/>
    </source>
</evidence>
<dbReference type="SMART" id="SM00825">
    <property type="entry name" value="PKS_KS"/>
    <property type="match status" value="4"/>
</dbReference>
<dbReference type="Pfam" id="PF00698">
    <property type="entry name" value="Acyl_transf_1"/>
    <property type="match status" value="5"/>
</dbReference>
<evidence type="ECO:0000256" key="6">
    <source>
        <dbReference type="ARBA" id="ARBA00023194"/>
    </source>
</evidence>
<dbReference type="InterPro" id="IPR057326">
    <property type="entry name" value="KR_dom"/>
</dbReference>
<dbReference type="InterPro" id="IPR013968">
    <property type="entry name" value="PKS_KR"/>
</dbReference>
<dbReference type="Pfam" id="PF08990">
    <property type="entry name" value="Docking"/>
    <property type="match status" value="1"/>
</dbReference>
<evidence type="ECO:0000256" key="3">
    <source>
        <dbReference type="ARBA" id="ARBA00022553"/>
    </source>
</evidence>
<protein>
    <recommendedName>
        <fullName evidence="13">6-deoxyerythronolide-B synthase</fullName>
        <ecNumber evidence="13">2.3.1.94</ecNumber>
    </recommendedName>
</protein>
<keyword evidence="7" id="KW-0511">Multifunctional enzyme</keyword>
<dbReference type="NCBIfam" id="NF045894">
    <property type="entry name" value="PKS_plus_SDR"/>
    <property type="match status" value="2"/>
</dbReference>
<keyword evidence="8" id="KW-0012">Acyltransferase</keyword>
<comment type="subunit">
    <text evidence="12">Homodimer. Erythronolide synthase is composed of EryAI, EryAII and EryAIII multimodular (2 modules) polypeptides each coding for a functional synthase subunit which participates in 2 of the six FAS-like elongation steps required for formation of the polyketide. Module 1, 2, 3, 4, 5, and 6 participating in biosynthesis steps 1, 2, 3, 4, 5, and 6, respectively.</text>
</comment>
<feature type="domain" description="Carrier" evidence="16">
    <location>
        <begin position="6130"/>
        <end position="6205"/>
    </location>
</feature>
<keyword evidence="5" id="KW-0677">Repeat</keyword>
<evidence type="ECO:0000256" key="2">
    <source>
        <dbReference type="ARBA" id="ARBA00022450"/>
    </source>
</evidence>
<dbReference type="Gene3D" id="3.30.70.3290">
    <property type="match status" value="4"/>
</dbReference>
<feature type="domain" description="PKS/mFAS DH" evidence="18">
    <location>
        <begin position="983"/>
        <end position="1249"/>
    </location>
</feature>
<feature type="active site" description="Proton donor; for dehydratase activity" evidence="14">
    <location>
        <position position="1176"/>
    </location>
</feature>
<dbReference type="InterPro" id="IPR032821">
    <property type="entry name" value="PKS_assoc"/>
</dbReference>
<dbReference type="EMBL" id="FOZX01000003">
    <property type="protein sequence ID" value="SFS65488.1"/>
    <property type="molecule type" value="Genomic_DNA"/>
</dbReference>
<dbReference type="Gene3D" id="3.40.50.720">
    <property type="entry name" value="NAD(P)-binding Rossmann-like Domain"/>
    <property type="match status" value="4"/>
</dbReference>
<dbReference type="CDD" id="cd08956">
    <property type="entry name" value="KR_3_FAS_SDR_x"/>
    <property type="match status" value="1"/>
</dbReference>
<dbReference type="InterPro" id="IPR036291">
    <property type="entry name" value="NAD(P)-bd_dom_sf"/>
</dbReference>
<dbReference type="Pfam" id="PF02801">
    <property type="entry name" value="Ketoacyl-synt_C"/>
    <property type="match status" value="4"/>
</dbReference>
<keyword evidence="20" id="KW-1185">Reference proteome</keyword>
<evidence type="ECO:0000259" key="18">
    <source>
        <dbReference type="PROSITE" id="PS52019"/>
    </source>
</evidence>
<dbReference type="SMART" id="SM00826">
    <property type="entry name" value="PKS_DH"/>
    <property type="match status" value="1"/>
</dbReference>
<dbReference type="PROSITE" id="PS52004">
    <property type="entry name" value="KS3_2"/>
    <property type="match status" value="4"/>
</dbReference>
<dbReference type="GO" id="GO:0004315">
    <property type="term" value="F:3-oxoacyl-[acyl-carrier-protein] synthase activity"/>
    <property type="evidence" value="ECO:0007669"/>
    <property type="project" value="InterPro"/>
</dbReference>
<dbReference type="PANTHER" id="PTHR43775">
    <property type="entry name" value="FATTY ACID SYNTHASE"/>
    <property type="match status" value="1"/>
</dbReference>
<dbReference type="SUPFAM" id="SSF55048">
    <property type="entry name" value="Probable ACP-binding domain of malonyl-CoA ACP transacylase"/>
    <property type="match status" value="4"/>
</dbReference>
<feature type="compositionally biased region" description="Acidic residues" evidence="15">
    <location>
        <begin position="6254"/>
        <end position="6266"/>
    </location>
</feature>
<dbReference type="InterPro" id="IPR050091">
    <property type="entry name" value="PKS_NRPS_Biosynth_Enz"/>
</dbReference>
<reference evidence="20" key="1">
    <citation type="submission" date="2016-10" db="EMBL/GenBank/DDBJ databases">
        <authorList>
            <person name="Varghese N."/>
            <person name="Submissions S."/>
        </authorList>
    </citation>
    <scope>NUCLEOTIDE SEQUENCE [LARGE SCALE GENOMIC DNA]</scope>
    <source>
        <strain evidence="20">DSM 44771</strain>
    </source>
</reference>
<feature type="domain" description="Carrier" evidence="16">
    <location>
        <begin position="3157"/>
        <end position="3235"/>
    </location>
</feature>
<keyword evidence="3" id="KW-0597">Phosphoprotein</keyword>
<dbReference type="InterPro" id="IPR016036">
    <property type="entry name" value="Malonyl_transacylase_ACP-bd"/>
</dbReference>
<dbReference type="Gene3D" id="1.10.1200.10">
    <property type="entry name" value="ACP-like"/>
    <property type="match status" value="4"/>
</dbReference>
<dbReference type="Pfam" id="PF22953">
    <property type="entry name" value="SpnB_Rossmann"/>
    <property type="match status" value="1"/>
</dbReference>
<evidence type="ECO:0000256" key="13">
    <source>
        <dbReference type="ARBA" id="ARBA00066981"/>
    </source>
</evidence>
<feature type="domain" description="Ketosynthase family 3 (KS3)" evidence="17">
    <location>
        <begin position="39"/>
        <end position="451"/>
    </location>
</feature>
<dbReference type="Pfam" id="PF00550">
    <property type="entry name" value="PP-binding"/>
    <property type="match status" value="4"/>
</dbReference>
<dbReference type="InterPro" id="IPR049900">
    <property type="entry name" value="PKS_mFAS_DH"/>
</dbReference>
<dbReference type="SUPFAM" id="SSF52151">
    <property type="entry name" value="FabD/lysophospholipase-like"/>
    <property type="match status" value="4"/>
</dbReference>
<feature type="region of interest" description="N-terminal hotdog fold" evidence="14">
    <location>
        <begin position="983"/>
        <end position="1105"/>
    </location>
</feature>
<keyword evidence="2" id="KW-0596">Phosphopantetheine</keyword>
<feature type="domain" description="Ketosynthase family 3 (KS3)" evidence="17">
    <location>
        <begin position="4721"/>
        <end position="5139"/>
    </location>
</feature>
<dbReference type="PROSITE" id="PS00012">
    <property type="entry name" value="PHOSPHOPANTETHEINE"/>
    <property type="match status" value="3"/>
</dbReference>
<dbReference type="SUPFAM" id="SSF51735">
    <property type="entry name" value="NAD(P)-binding Rossmann-fold domains"/>
    <property type="match status" value="8"/>
</dbReference>
<dbReference type="CDD" id="cd08952">
    <property type="entry name" value="KR_1_SDR_x"/>
    <property type="match status" value="3"/>
</dbReference>
<dbReference type="InterPro" id="IPR016039">
    <property type="entry name" value="Thiolase-like"/>
</dbReference>
<evidence type="ECO:0000256" key="11">
    <source>
        <dbReference type="ARBA" id="ARBA00060622"/>
    </source>
</evidence>
<evidence type="ECO:0000259" key="16">
    <source>
        <dbReference type="PROSITE" id="PS50075"/>
    </source>
</evidence>
<feature type="region of interest" description="Disordered" evidence="15">
    <location>
        <begin position="6247"/>
        <end position="6266"/>
    </location>
</feature>
<dbReference type="Gene3D" id="3.40.47.10">
    <property type="match status" value="4"/>
</dbReference>
<comment type="catalytic activity">
    <reaction evidence="9">
        <text>6 (S)-methylmalonyl-CoA + propanoyl-CoA + 6 NADPH + 12 H(+) = 6-deoxyerythronolide B + 6 CO2 + 6 NADP(+) + 7 CoA + H2O</text>
        <dbReference type="Rhea" id="RHEA:23068"/>
        <dbReference type="ChEBI" id="CHEBI:15377"/>
        <dbReference type="ChEBI" id="CHEBI:15378"/>
        <dbReference type="ChEBI" id="CHEBI:16089"/>
        <dbReference type="ChEBI" id="CHEBI:16526"/>
        <dbReference type="ChEBI" id="CHEBI:57287"/>
        <dbReference type="ChEBI" id="CHEBI:57327"/>
        <dbReference type="ChEBI" id="CHEBI:57392"/>
        <dbReference type="ChEBI" id="CHEBI:57783"/>
        <dbReference type="ChEBI" id="CHEBI:58349"/>
        <dbReference type="EC" id="2.3.1.94"/>
    </reaction>
</comment>
<feature type="region of interest" description="Disordered" evidence="15">
    <location>
        <begin position="452"/>
        <end position="472"/>
    </location>
</feature>
<dbReference type="Pfam" id="PF00109">
    <property type="entry name" value="ketoacyl-synt"/>
    <property type="match status" value="4"/>
</dbReference>
<dbReference type="SUPFAM" id="SSF47336">
    <property type="entry name" value="ACP-like"/>
    <property type="match status" value="4"/>
</dbReference>
<dbReference type="Gene3D" id="6.10.140.1830">
    <property type="match status" value="3"/>
</dbReference>
<feature type="domain" description="Carrier" evidence="16">
    <location>
        <begin position="1687"/>
        <end position="1762"/>
    </location>
</feature>
<evidence type="ECO:0000313" key="20">
    <source>
        <dbReference type="Proteomes" id="UP000198852"/>
    </source>
</evidence>
<dbReference type="PROSITE" id="PS50075">
    <property type="entry name" value="CARRIER"/>
    <property type="match status" value="4"/>
</dbReference>
<comment type="function">
    <text evidence="10">Involved in the biosynthesis of antibiotic erythromycin via the biosynthesis of its aglycone precursor, 6-deoxyerythronolide B (6-dEB).</text>
</comment>
<dbReference type="SMART" id="SM00827">
    <property type="entry name" value="PKS_AT"/>
    <property type="match status" value="4"/>
</dbReference>
<dbReference type="InterPro" id="IPR009081">
    <property type="entry name" value="PP-bd_ACP"/>
</dbReference>
<dbReference type="GO" id="GO:0004312">
    <property type="term" value="F:fatty acid synthase activity"/>
    <property type="evidence" value="ECO:0007669"/>
    <property type="project" value="TreeGrafter"/>
</dbReference>
<dbReference type="Gene3D" id="3.40.366.10">
    <property type="entry name" value="Malonyl-Coenzyme A Acyl Carrier Protein, domain 2"/>
    <property type="match status" value="4"/>
</dbReference>
<sequence>MAESKDFGNQDRLVGALRASLKETEQLRAQNRELVAAASEPIAIVGMACRYPGGVTGPDELWRLVSDGVDAVSEFPTNRGWDVERLHDPTGEAPNTTYSRHGGFLHDAGDFDPAFFGISPNEAAAMDPQQHLLLETSWEAFERAGIEPGTLRGSRTGVFVGMMYHDYPANSNSGSVASGRLSYVFGLEGPAVTVDTACSSSLVSLHAAVRSLRTGESDLALAGGVTVMATPETFIEFSRQRGLSADGRCRSFADSADGTSWAEGVGVLVVERLSDARRNGHRVLAVVRGSAVNQDGASSGLTAPNGPAQRRVIRQALANARISADQVDAVEGHGTGTSLGDPIEAQALLGTYGTDRPADRPLWLGSLKSNIGHAQAASGVGGVIKMVMALRHGVLPKTLHVDEPSSRVDWSTGTVRLLREATPWPETGAPRRAGVSSFGISGTNAHVILEQAPAEDSEETERRPLPATPWPLSARTPEALRARARNLLDRTAEHPLDIGFSLAATPVFEHRAVVLDPTPDTPDHDTSRTPHTENSRNQDPEYGSNREPEYRSNPEPENRSNREPENRGNPGVEDGSGSGLVAGVGALARGEDGPGVVSGRVVAGGTAFVFSGQGAQWAGMGADLRAGFPVFAEAFDEIVDRLSALVGRDVREVVLGEAGDELLDETLFAQAGLFAFEVALFRLLESWGVRPDAVAGHSIGEIAAAHVAGVLSLDDACALVAARGRLMQELPAGGAMVAVGAAERDVLPLLSADVEIAAVNGPSSVVLSGSEDAVLAVAEDCAERGWRTRRLRVSHAFHSPLMEPMLAAFEAEITGLSFGTPQIPLVSAVTGEQITDQMSDPAFWVRQVRGTVRFADAISGLRRLGASRFAEVGPDAALTPMVLETLDAEDDLGATRPVAVALGRRHRSERTAAITGLAGLFVAGADVDWAAFYRDSGARRVDLSTYPFQRRRFWLDPREHLANSWLGGDIGSLAARGLAPAAHPLLGAVVEQPDSDGVTFTGTLSTAALPWLADHVVLGSVLLPGTAFAELAAHAAQRVDCDVVDELTLRAPLLIPQDGAVAIQVAVAGADEAGRRRITVHARPHGDAPWTLHAEGTVAPGAPAPDVDLAEWPPPRVEPIDVTGVYDALADAGYAYGPVFRGLRAAWRRGDELFAEVALPDGTGTEDYGIHPALLDAALHVSLLGRDDVSLPFVWNGVSLHATGADAVRVRMVPDGNGTATLHLADELGRPVLTVNALVGRPVTAEQLGSQHRTDSLFGLEWTTRPLPEAETDCAVVDLDALPALLDSAEIPDVVAVLCPAGEAPLSGAHSVAAAVLTAVQSWLSDDRCADSRLVVVTEGALDTDDVDLAQAPVWGLIRAAEAENPGRFQLLDVDDRALIPAAVAAGEPEATVRAGILRAPRLTRSTARDTTSPQVGEGTVLVTGGTGGFGALLARHLVTAHGVRRLVLTSRRGLDAPGAEELCAELTELGAAVSVVACDVADRDALAAVLDDVDDLAGVVHAAGITDNGVVESLTPQRLDEVLRPKADAAWHLHELTRDRDLAMFVLISSAGGLVLAAGQANYAAANVFLDALAAHRRAQGLPAISLDYGVLDVGLSAGLTSTDWDRMREQGFLPLTGEDALALFDAALTADAAQLAPLRLSTAALRARDGQVPALLRGFARGPARATGTSQLGRLAGLDDADRRAAFLDLVRSTAASVLGHASPEAVEPDRAFQELGFDSLTAVEFRNRLATATGLRLPATLVFDHPTPLDVVRHLDDDLRGVARHDEITARGENGDDPIAVVSMSCRYPGGAATPEDLWRLLVDGTDTTGAFPTDRGWDVDRIFDPEPGKVGRTYVSTGGFVDGATGFDPGFFGISPAEATQTDPQQRLMLEVAWEAVERAGIDPRALKGSPTGVFAGVMYHDYARGTDAATSSGGSLVSGRVAYTLGLEGPALSVDTACSSSLVALHLAVQSLRSGECDLALAGGVTVMSTPEAFTIFGRLRGLAPDGRCKPFSDSADGMGWSEGAGVVVLERLSDARRNGHEVLAVVRGSAVNQDGASNGLTAPNGPAQQRVIRQALATAGLHPSDVDAVEGHGTGTPLGDPIEAQALLATYGRDREHPLLLGALKSNIGHAQAAAGIGGVIKMILALRNGMLPRTLHAEEPSSQVDWSTGGVRLLTESTPWPETDRPHRAGVSSFGISGTNAHVILEQAPHVDLPAEPGAPPAVVPWVLSARSEQALRAQAARLRDVDAEPQDIGFSLVTTRSSFERRAVVLGADRDELREALDSLAADRPDARVVRGSAGRVGKVAFVFPGQGSQWVGMGRALLGRSAAFDERIAECAAVLEPFVDWSLLDVLREADDAPSLERVDVVQPVLWATMVSLAHLWRSMGVEPAAVVGHSQGEIAAAAVSGALSLSDAARVVALRSIAVADSLSGRGGMLSVAAPESALRLEPWGDRLAVAVVNAPQSTVVAGDDEALDEFAAQCEAEGVRARRVSVDYASHSPQVEAIRERVLGELADIRPRTGEIPFYSTVTGGLIDTAGLDPEYWYGNLRRTVRFEDTTRTLLADGFGVFVEPSAHPVLTHAVEQTLDDAGAEGVVLATLRRDQGEWAQLLASVAEAHVRGVEVDWASLFPGARRVSLPTYPFQRQRYWEDPVEPAGTADPVDAELWELVDDGNLAAALDLDADTAAVVAPALASWRDRSRTRATLDTWRYRETWAPIASSHPAPSGTWLVLARPGEAVPELGTDVVLLEVSDETALADRLAEVTDEPAGILSLLADDPLTSTVELLKALGEAGIRAPLWCATRGAVSIGESDPVRHPEQTALWGLGRVAALDLPDRWGGLIDLPDELDERVAEHLAAALTSGEDQIAVRSSGAFGRRLTRAPRGGTGAEWRARGTVLITGGTGALGGQVARWAVERGAEHVLLLSRRGPDAPGAAQLREDLTALGARVTVESCDVADRDALAGVLARVPEDCPLTAVVHAAVSGEGEAPVDQLTGEDLEVVLRAKATAARHLHELTAGTELDAFVLFSSGAASWGSGGQSAYAAANAYLDGLAHYRRSLGLPATSIAWGAWAGAGMAADPELAERMRKVGVQPMDPQRALLVLQHAIEDGTTTLTVTHTDWQRFAPGFTAGRPSPLLTGIPEARQALVDDQPDNASDLQRRLAGRSEAEQERMLLDLVRAEAGRALGYDDPGEMPVERAFRELGFDSVTAVDVRNRLRTATGLALPTTLVFDHPTAKAVAAHLRERLLGETRPVAVTVVGAAPSDEEIAIVGMGCRYPGGVSSPEQLWDVVAEGRDVIGPFPTDRGWDLDRLDSATAQGGFLSDVAGFDAGFFGISPREAMAMDPQQRLLLEVSWEALERAGIDGTSLRGSRTGVFAGTTGQDYGDLLTESTAREDFQLYATTAFSASVLSGRLSYLLGLEGPAVTVDTACSSSLVAMHLAAQSLRQGECDLALAGGVRVMATPNAFAAFTWQGGLAPDGRCKAFAEAADGTGWSEGAGVVALERLSDARRNGHRVLAVLRGSAVNQDGASNGLTAPNGPSQQRVIRQALANAGLEPSEVDAVEAHGTGTTLGDPIEAQAVLATYGQGRETPVLLGSIKSNIGHAQSAGGVAGVIKMVAAMQHGVVPRTLHVDAPSSEVDWTTGAVELLASPREWPDTGRARRAGVSSFGVSGTNAHVILEAAEPAPVEDADTSAAVVPWPVSARSEEALAAQLERLTTFVRDNPDQSRTDIGRTLADTRATFEHRAVLLATPDGVTEAARNTAHPRSTGILFAGQGSQRLGMGRDLYDRFPVFAESLDEVLSHLDPSVREIMWGDDQEALNQTGVAQPALFALEVAQFRLAESFGLRPDYVAGHSIGEVAAAHVAGVLSLQDACTLISARARLMQALPSGGVMVAVRASESEVLPFLSGDAAPVKNSQIRGDEYRSIRPAENSGIRPHENGNFRSGVISLAAVNGPESVVLAGDEDAVMAVARRWKSRRLLVSHAFHSALMEPMLADFREAISGLSFQEPSIPIATDGDVTSPEFWVAHVRETVRFGDSVARLAAADVTAFLELGPDGVLTAMAAESAGADAVLVPAQRKDRDGETALVEALAQLHVSGVDVDWTPCFTGTGARVVDLPTYPFQHQRYWPERLERRTGDDAFWDLIDNGSLASELGVEEQAVADLVPALSSWRERRRGQSRVDSWCYQESWTPLTPSTTPLTGTWLVVAPAELADDPWTTAIVDSLGTRARLVRVTDTRADLAEHLTEDPTGVLSLLDPTGTAQLIQALAGSHATIWAVTRGAVSTGDADPITDPMRAGVWGLGRVAALELPARWGGLIDLPEHGGTDRLAAVLADGGEDQVAIREHGVYGRRLVPGPRAGSVGADPAGTVLITGGTGALGATVARDLARRGVDELILVSRRGPQAPGAAELHDELTALGARVRIEACDVADRDALTALLTGVDLTGVVHTAGVVDDGVLEQLTPDRFTEVFRSKVDSALLLDELAGDLDFFVLFSSVAGAVGNPGQANYAAANAVLDALAQRRRATGRPATSIAWGAWAGGGMAAQDEVAQRLERGGAGTLDPDLAITALWQAVARPAATAVVADLVHPKSLAALLDVRPLPLLSELPEAREILARRDTTASSGFVERLRELDDEARTDLVLDLVRSRVSAVLGHADPTAVGLDKAFRDLGFDSLTGVELRNQLARATGRTLAASLVYDYPTPRALAEHLLADLLGDRREIEVAQRRDRVDEPIAIVGMACRFPGGVTSPEELWQLLVDGQDAIAAFPTDRGWDLDALLGSGEIPGVGGFLADQADFDPLFFGISPREALAMDPQQRMLLETSWEALERAGIVPDSLRGSRTGVFVGNTMQDYANVLTGSDQDTGGHALTGVAGSVISGRLAYNFGFEGPAVTVDTACSSSLLAMHLAAQSLHQDECDMALAGGATIMSTPATISELERQGASAPDGRCKAFSDAADGAGWAEGVGIVVLERLSDARRRGHRVLAVVRGSAVNQDGASNGLTAPNGPSQQRVIRQALSSAGLSTSDVDAVEAHGTGTALGDPIEVQALAATYGQDRESPLLLGSIKSNIGHTQAAAGVAGVIKMVQALQHGTLPRTLHAETPSSHVDWDASGVRVLNSQVDWPEVGRARRAAVSSFGISGTNAHVILEQAEPEEPADEPALAGALGAVVPWVVSGRSESAADAQLERVRDFAATRPEISPVEIGHSLLTSRTRFENRAVALRCGGEDVGVVRGEVGEIGPGPVMVFPGQGTQWAGMALELLDTAPVFEQRMRDCDEVVASMTGWSLLQVLRDSTTDEGAEVLQRIEVLQPVLFSVMVSLAELWRSCGVEPAAVVGHSQGEVAAAHVAGALSLTDAARIIVVRSKLFADELVGTGGIASVAAGREEVAPLLEQWSDRLTLAGINGPTAVTVAGDHDALQEFVAACEARELRARVVATVASHCDHVDPLREVLVDSLADVRPGAADVPFYSTVTTGRIDGAELGAEYWFENARRPVDFAGAVEALLADGYRVFVEPSSHPVLTVNVQQIAEGAEVDVTAVGTLRRQQGGPVRFATSLAEAHVRGVDVDWTTLFTGPGARRVDLPTYAFQRQRFWPEPGTATKADPVDSAFWELVEDGDLASALGLDPETAATITPALSSWRTRQRAHSLTNSWRYQENWAPVTGLAGTPSGKWLAVVPDAPDVWAETALTALGDAAVRVEVSPTADRDKLAAALAEAARDTEIAGVLSLMGVNDAAHPVFGATPVGMLSTLTLLQALGDLDLDAPLWCATRRAASVDGGACSPSQTALWGLGRVAGLELPRRWGGLVDLPDELDRPVLDRLAAVLAGAGDEDQLAVRSSGVFGRRLHRAPRGPRTDEWQPRGTVLITGGTGGLGAEVARWAVAHGAERLVLASRRGPDAPGAAELRDELAASGAEIVVRACDVADRDALAALLAETPGDRPLRAVVHAAGVFDSGVGLDSLTGEDFDGVLRAKATSAAHLHELTAETELDAFVLFSSGAASWGSGGQSAYSAANAYLDGLAQHRRSLGLPATSIAWGAWADAGKAASDAADAERLRKRGVLQMDPQLAIQVLRQAVADGSTTLTVTNTDWQRFAPSFTAGRPSPLLTGIPEVREALAEPEADADESAFTQRLAGLPEAERSRVVLDLVRREAAQTLGFTDADAFPAQRAFRDVGYDSVTAVELRNRLKAATGLALPATLVFDHPTPAALAGHLQQQLLPGGTDSDDPDAHIRDALAAIPISRLRKAGLLDLVLGLAHDDGDSAETSSDDTESLDEMDGESLLRLVNENTAN</sequence>
<dbReference type="Pfam" id="PF21089">
    <property type="entry name" value="PKS_DH_N"/>
    <property type="match status" value="1"/>
</dbReference>
<feature type="domain" description="Carrier" evidence="16">
    <location>
        <begin position="4629"/>
        <end position="4704"/>
    </location>
</feature>
<dbReference type="PROSITE" id="PS00606">
    <property type="entry name" value="KS3_1"/>
    <property type="match status" value="4"/>
</dbReference>
<dbReference type="InterPro" id="IPR018201">
    <property type="entry name" value="Ketoacyl_synth_AS"/>
</dbReference>
<evidence type="ECO:0000256" key="5">
    <source>
        <dbReference type="ARBA" id="ARBA00022737"/>
    </source>
</evidence>
<dbReference type="GO" id="GO:0031177">
    <property type="term" value="F:phosphopantetheine binding"/>
    <property type="evidence" value="ECO:0007669"/>
    <property type="project" value="InterPro"/>
</dbReference>
<evidence type="ECO:0000259" key="17">
    <source>
        <dbReference type="PROSITE" id="PS52004"/>
    </source>
</evidence>
<dbReference type="InterPro" id="IPR020806">
    <property type="entry name" value="PKS_PP-bd"/>
</dbReference>
<dbReference type="InterPro" id="IPR015083">
    <property type="entry name" value="NorB/c/GfsB-D-like_docking"/>
</dbReference>
<dbReference type="InterPro" id="IPR049552">
    <property type="entry name" value="PKS_DH_N"/>
</dbReference>
<dbReference type="InterPro" id="IPR001227">
    <property type="entry name" value="Ac_transferase_dom_sf"/>
</dbReference>
<dbReference type="Pfam" id="PF16197">
    <property type="entry name" value="KAsynt_C_assoc"/>
    <property type="match status" value="4"/>
</dbReference>
<evidence type="ECO:0000313" key="19">
    <source>
        <dbReference type="EMBL" id="SFS65488.1"/>
    </source>
</evidence>
<dbReference type="GO" id="GO:0047879">
    <property type="term" value="F:erythronolide synthase activity"/>
    <property type="evidence" value="ECO:0007669"/>
    <property type="project" value="UniProtKB-EC"/>
</dbReference>
<evidence type="ECO:0000256" key="7">
    <source>
        <dbReference type="ARBA" id="ARBA00023268"/>
    </source>
</evidence>
<evidence type="ECO:0000256" key="9">
    <source>
        <dbReference type="ARBA" id="ARBA00052442"/>
    </source>
</evidence>
<feature type="domain" description="Ketosynthase family 3 (KS3)" evidence="17">
    <location>
        <begin position="3253"/>
        <end position="3670"/>
    </location>
</feature>